<proteinExistence type="predicted"/>
<protein>
    <submittedName>
        <fullName evidence="2">Uncharacterized protein</fullName>
    </submittedName>
</protein>
<gene>
    <name evidence="2" type="ORF">RVY80_01590</name>
</gene>
<dbReference type="RefSeq" id="WP_317329397.1">
    <property type="nucleotide sequence ID" value="NZ_JAWJZA010000011.1"/>
</dbReference>
<reference evidence="2 3" key="1">
    <citation type="submission" date="2023-10" db="EMBL/GenBank/DDBJ databases">
        <title>Veillonella sp. nov., isolated from a pig farm feces dump.</title>
        <authorList>
            <person name="Chang Y.-H."/>
        </authorList>
    </citation>
    <scope>NUCLEOTIDE SEQUENCE [LARGE SCALE GENOMIC DNA]</scope>
    <source>
        <strain evidence="2 3">YH-vei2233</strain>
    </source>
</reference>
<keyword evidence="1" id="KW-0472">Membrane</keyword>
<feature type="transmembrane region" description="Helical" evidence="1">
    <location>
        <begin position="153"/>
        <end position="174"/>
    </location>
</feature>
<accession>A0ABU3Z7A6</accession>
<evidence type="ECO:0000256" key="1">
    <source>
        <dbReference type="SAM" id="Phobius"/>
    </source>
</evidence>
<keyword evidence="1" id="KW-0812">Transmembrane</keyword>
<dbReference type="EMBL" id="JAWJZB010000002">
    <property type="protein sequence ID" value="MDV5087546.1"/>
    <property type="molecule type" value="Genomic_DNA"/>
</dbReference>
<dbReference type="Proteomes" id="UP001272515">
    <property type="component" value="Unassembled WGS sequence"/>
</dbReference>
<keyword evidence="1" id="KW-1133">Transmembrane helix</keyword>
<name>A0ABU3Z7A6_9FIRM</name>
<evidence type="ECO:0000313" key="2">
    <source>
        <dbReference type="EMBL" id="MDV5087546.1"/>
    </source>
</evidence>
<feature type="transmembrane region" description="Helical" evidence="1">
    <location>
        <begin position="75"/>
        <end position="93"/>
    </location>
</feature>
<comment type="caution">
    <text evidence="2">The sequence shown here is derived from an EMBL/GenBank/DDBJ whole genome shotgun (WGS) entry which is preliminary data.</text>
</comment>
<feature type="transmembrane region" description="Helical" evidence="1">
    <location>
        <begin position="114"/>
        <end position="133"/>
    </location>
</feature>
<sequence>MPFTYVIPNICEKYMPTWLNRIMVTIGGYWLLLTYYATLLLLGYLVLWTGFQIWMLIGSYAIFTYMNLWELIGKMYAWCTIAILAYIGVKAWYTAKHPIMNHIDIHVNKHLSRDYIVAFASDLHFGMVLGKSFGHRLVKDMNALHPDVLPCFALSKCSVMVFPKIVILLLYPLVA</sequence>
<organism evidence="2 3">
    <name type="scientific">Veillonella absiana</name>
    <dbReference type="NCBI Taxonomy" id="3079305"/>
    <lineage>
        <taxon>Bacteria</taxon>
        <taxon>Bacillati</taxon>
        <taxon>Bacillota</taxon>
        <taxon>Negativicutes</taxon>
        <taxon>Veillonellales</taxon>
        <taxon>Veillonellaceae</taxon>
        <taxon>Veillonella</taxon>
    </lineage>
</organism>
<evidence type="ECO:0000313" key="3">
    <source>
        <dbReference type="Proteomes" id="UP001272515"/>
    </source>
</evidence>
<keyword evidence="3" id="KW-1185">Reference proteome</keyword>
<feature type="transmembrane region" description="Helical" evidence="1">
    <location>
        <begin position="22"/>
        <end position="46"/>
    </location>
</feature>